<dbReference type="PANTHER" id="PTHR46494">
    <property type="entry name" value="CORA FAMILY METAL ION TRANSPORTER (EUROFUNG)"/>
    <property type="match status" value="1"/>
</dbReference>
<evidence type="ECO:0000313" key="13">
    <source>
        <dbReference type="Proteomes" id="UP000535415"/>
    </source>
</evidence>
<keyword evidence="9" id="KW-0406">Ion transport</keyword>
<accession>A0A7W9EXF9</accession>
<proteinExistence type="inferred from homology"/>
<dbReference type="GO" id="GO:0015087">
    <property type="term" value="F:cobalt ion transmembrane transporter activity"/>
    <property type="evidence" value="ECO:0007669"/>
    <property type="project" value="TreeGrafter"/>
</dbReference>
<dbReference type="AlphaFoldDB" id="A0A7W9EXF9"/>
<dbReference type="EMBL" id="JACIJM010000003">
    <property type="protein sequence ID" value="MBB5721658.1"/>
    <property type="molecule type" value="Genomic_DNA"/>
</dbReference>
<comment type="similarity">
    <text evidence="2">Belongs to the CorA metal ion transporter (MIT) (TC 1.A.35) family.</text>
</comment>
<comment type="caution">
    <text evidence="12">The sequence shown here is derived from an EMBL/GenBank/DDBJ whole genome shotgun (WGS) entry which is preliminary data.</text>
</comment>
<dbReference type="Proteomes" id="UP000535415">
    <property type="component" value="Unassembled WGS sequence"/>
</dbReference>
<dbReference type="InterPro" id="IPR045861">
    <property type="entry name" value="CorA_cytoplasmic_dom"/>
</dbReference>
<protein>
    <submittedName>
        <fullName evidence="12">Zinc transporter</fullName>
    </submittedName>
</protein>
<dbReference type="RefSeq" id="WP_183527218.1">
    <property type="nucleotide sequence ID" value="NZ_JACIJM010000003.1"/>
</dbReference>
<evidence type="ECO:0000256" key="8">
    <source>
        <dbReference type="ARBA" id="ARBA00022989"/>
    </source>
</evidence>
<evidence type="ECO:0000256" key="3">
    <source>
        <dbReference type="ARBA" id="ARBA00022448"/>
    </source>
</evidence>
<evidence type="ECO:0000256" key="10">
    <source>
        <dbReference type="ARBA" id="ARBA00023136"/>
    </source>
</evidence>
<dbReference type="Pfam" id="PF01544">
    <property type="entry name" value="CorA"/>
    <property type="match status" value="1"/>
</dbReference>
<name>A0A7W9EXF9_9RHOB</name>
<dbReference type="InterPro" id="IPR002523">
    <property type="entry name" value="MgTranspt_CorA/ZnTranspt_ZntB"/>
</dbReference>
<evidence type="ECO:0000256" key="6">
    <source>
        <dbReference type="ARBA" id="ARBA00022692"/>
    </source>
</evidence>
<feature type="transmembrane region" description="Helical" evidence="11">
    <location>
        <begin position="295"/>
        <end position="314"/>
    </location>
</feature>
<keyword evidence="8 11" id="KW-1133">Transmembrane helix</keyword>
<dbReference type="InterPro" id="IPR045863">
    <property type="entry name" value="CorA_TM1_TM2"/>
</dbReference>
<feature type="transmembrane region" description="Helical" evidence="11">
    <location>
        <begin position="261"/>
        <end position="283"/>
    </location>
</feature>
<evidence type="ECO:0000256" key="5">
    <source>
        <dbReference type="ARBA" id="ARBA00022519"/>
    </source>
</evidence>
<keyword evidence="6 11" id="KW-0812">Transmembrane</keyword>
<evidence type="ECO:0000256" key="2">
    <source>
        <dbReference type="ARBA" id="ARBA00009765"/>
    </source>
</evidence>
<dbReference type="GO" id="GO:0050897">
    <property type="term" value="F:cobalt ion binding"/>
    <property type="evidence" value="ECO:0007669"/>
    <property type="project" value="TreeGrafter"/>
</dbReference>
<dbReference type="Gene3D" id="1.20.58.340">
    <property type="entry name" value="Magnesium transport protein CorA, transmembrane region"/>
    <property type="match status" value="2"/>
</dbReference>
<dbReference type="GO" id="GO:0000287">
    <property type="term" value="F:magnesium ion binding"/>
    <property type="evidence" value="ECO:0007669"/>
    <property type="project" value="TreeGrafter"/>
</dbReference>
<evidence type="ECO:0000313" key="12">
    <source>
        <dbReference type="EMBL" id="MBB5721658.1"/>
    </source>
</evidence>
<dbReference type="GO" id="GO:0015095">
    <property type="term" value="F:magnesium ion transmembrane transporter activity"/>
    <property type="evidence" value="ECO:0007669"/>
    <property type="project" value="TreeGrafter"/>
</dbReference>
<dbReference type="Gene3D" id="3.30.460.20">
    <property type="entry name" value="CorA soluble domain-like"/>
    <property type="match status" value="1"/>
</dbReference>
<dbReference type="GO" id="GO:0005886">
    <property type="term" value="C:plasma membrane"/>
    <property type="evidence" value="ECO:0007669"/>
    <property type="project" value="UniProtKB-SubCell"/>
</dbReference>
<evidence type="ECO:0000256" key="9">
    <source>
        <dbReference type="ARBA" id="ARBA00023065"/>
    </source>
</evidence>
<sequence length="320" mass="35621">MSVNPIPVSVIDIFTDGTAQEASDTNITPCDGAAFRWLHFDLNTPGLEDWCTAHLPPLAFRTLLALRTRPRVDSHDDGILLTLRGINLNDGQEVEDMVSLRLWATQTLVVTVRKQRIFALDEVKEQIITGDAPDTPARLIARITERLVDRIETVSLDLEDRAEEMENSVYDDNGPAPADLAPLRRSVITLRRHIGPLSEALNELSKIDTHLISKTFRNRLRHTANRARRSVDEVHEVGDRLTALADHVELQQDGRLAQNSYVLSVIAAIFLPLGFLTGLFGVNVGGVPGTTNPDAFLILCGAMVVIGILLYILLRWIKWF</sequence>
<keyword evidence="3" id="KW-0813">Transport</keyword>
<dbReference type="CDD" id="cd12833">
    <property type="entry name" value="ZntB-like_1"/>
    <property type="match status" value="1"/>
</dbReference>
<keyword evidence="13" id="KW-1185">Reference proteome</keyword>
<reference evidence="12 13" key="1">
    <citation type="submission" date="2020-08" db="EMBL/GenBank/DDBJ databases">
        <title>Genomic Encyclopedia of Type Strains, Phase IV (KMG-IV): sequencing the most valuable type-strain genomes for metagenomic binning, comparative biology and taxonomic classification.</title>
        <authorList>
            <person name="Goeker M."/>
        </authorList>
    </citation>
    <scope>NUCLEOTIDE SEQUENCE [LARGE SCALE GENOMIC DNA]</scope>
    <source>
        <strain evidence="12 13">DSM 101064</strain>
    </source>
</reference>
<comment type="subcellular location">
    <subcellularLocation>
        <location evidence="1">Cell membrane</location>
        <topology evidence="1">Multi-pass membrane protein</topology>
    </subcellularLocation>
</comment>
<keyword evidence="10 11" id="KW-0472">Membrane</keyword>
<organism evidence="12 13">
    <name type="scientific">Yoonia ponticola</name>
    <dbReference type="NCBI Taxonomy" id="1524255"/>
    <lineage>
        <taxon>Bacteria</taxon>
        <taxon>Pseudomonadati</taxon>
        <taxon>Pseudomonadota</taxon>
        <taxon>Alphaproteobacteria</taxon>
        <taxon>Rhodobacterales</taxon>
        <taxon>Paracoccaceae</taxon>
        <taxon>Yoonia</taxon>
    </lineage>
</organism>
<dbReference type="SUPFAM" id="SSF143865">
    <property type="entry name" value="CorA soluble domain-like"/>
    <property type="match status" value="1"/>
</dbReference>
<evidence type="ECO:0000256" key="11">
    <source>
        <dbReference type="SAM" id="Phobius"/>
    </source>
</evidence>
<evidence type="ECO:0000256" key="7">
    <source>
        <dbReference type="ARBA" id="ARBA00022833"/>
    </source>
</evidence>
<keyword evidence="7" id="KW-0862">Zinc</keyword>
<evidence type="ECO:0000256" key="4">
    <source>
        <dbReference type="ARBA" id="ARBA00022475"/>
    </source>
</evidence>
<dbReference type="PANTHER" id="PTHR46494:SF3">
    <property type="entry name" value="ZINC TRANSPORT PROTEIN ZNTB"/>
    <property type="match status" value="1"/>
</dbReference>
<gene>
    <name evidence="12" type="ORF">FHS72_001270</name>
</gene>
<keyword evidence="4" id="KW-1003">Cell membrane</keyword>
<dbReference type="SUPFAM" id="SSF144083">
    <property type="entry name" value="Magnesium transport protein CorA, transmembrane region"/>
    <property type="match status" value="1"/>
</dbReference>
<evidence type="ECO:0000256" key="1">
    <source>
        <dbReference type="ARBA" id="ARBA00004651"/>
    </source>
</evidence>
<keyword evidence="5" id="KW-0997">Cell inner membrane</keyword>